<dbReference type="InterPro" id="IPR036926">
    <property type="entry name" value="Thymidate_synth/dCMP_Mease_sf"/>
</dbReference>
<gene>
    <name evidence="5" type="ORF">A2V81_02035</name>
</gene>
<dbReference type="GO" id="GO:0006231">
    <property type="term" value="P:dTMP biosynthetic process"/>
    <property type="evidence" value="ECO:0007669"/>
    <property type="project" value="TreeGrafter"/>
</dbReference>
<sequence>MDWPIYFKDKLIIGDEKSEIGIVTLWTQVTKIVEPIDKSLFSLAGQLYSKEGINFILRNVLANPNIRYLIVCGEERNGSGQALINFLEKGVDSENNVLETEYAQIHKEIPLEAIEAFRKNVKICNMIGNYNTADVVTALRSYQSSQSGLWGESQVFPEPKIEFDGVMPTDQSIFKVRRKFIGMAWLELLKLIMKFGTVRESFYGNNCRELFNIASVITDEDPDNFMMFPYFQITKEDIIDYLPKFMTGEKGTADYTYGERLWNFPHMGVDGQITNQIDDVIVDYLTRYPTDRAACATIFNITDHKAKTAPCMTFVQATNVDGKLDLTAYFRSHDIFGGWLLNAFGLRTLQKYIAGKLGWQIGNLTILSNCAHIYDNNWKLVQELIEKYGQGLDCASDPRGHVVISTDGEDIVAKHLSPNGKPIQEFRHNGKDEGATMKLYNKMVLAEVVSQVSHGLYVGSELQKAEIAIKEGKGYIQDRYLQ</sequence>
<dbReference type="SUPFAM" id="SSF55831">
    <property type="entry name" value="Thymidylate synthase/dCMP hydroxymethylase"/>
    <property type="match status" value="1"/>
</dbReference>
<evidence type="ECO:0000313" key="6">
    <source>
        <dbReference type="Proteomes" id="UP000177614"/>
    </source>
</evidence>
<evidence type="ECO:0000313" key="5">
    <source>
        <dbReference type="EMBL" id="OGC82294.1"/>
    </source>
</evidence>
<dbReference type="GO" id="GO:0004799">
    <property type="term" value="F:thymidylate synthase activity"/>
    <property type="evidence" value="ECO:0007669"/>
    <property type="project" value="TreeGrafter"/>
</dbReference>
<proteinExistence type="predicted"/>
<dbReference type="PANTHER" id="PTHR11548:SF1">
    <property type="entry name" value="THYMIDYLATE SYNTHASE 1"/>
    <property type="match status" value="1"/>
</dbReference>
<evidence type="ECO:0000256" key="2">
    <source>
        <dbReference type="ARBA" id="ARBA00022679"/>
    </source>
</evidence>
<dbReference type="InterPro" id="IPR023451">
    <property type="entry name" value="Thymidate_synth/dCMP_Mease_dom"/>
</dbReference>
<comment type="caution">
    <text evidence="5">The sequence shown here is derived from an EMBL/GenBank/DDBJ whole genome shotgun (WGS) entry which is preliminary data.</text>
</comment>
<dbReference type="Pfam" id="PF14251">
    <property type="entry name" value="PterinBD-DUF4346"/>
    <property type="match status" value="1"/>
</dbReference>
<reference evidence="5 6" key="1">
    <citation type="journal article" date="2016" name="Nat. Commun.">
        <title>Thousands of microbial genomes shed light on interconnected biogeochemical processes in an aquifer system.</title>
        <authorList>
            <person name="Anantharaman K."/>
            <person name="Brown C.T."/>
            <person name="Hug L.A."/>
            <person name="Sharon I."/>
            <person name="Castelle C.J."/>
            <person name="Probst A.J."/>
            <person name="Thomas B.C."/>
            <person name="Singh A."/>
            <person name="Wilkins M.J."/>
            <person name="Karaoz U."/>
            <person name="Brodie E.L."/>
            <person name="Williams K.H."/>
            <person name="Hubbard S.S."/>
            <person name="Banfield J.F."/>
        </authorList>
    </citation>
    <scope>NUCLEOTIDE SEQUENCE [LARGE SCALE GENOMIC DNA]</scope>
</reference>
<keyword evidence="1" id="KW-0489">Methyltransferase</keyword>
<organism evidence="5 6">
    <name type="scientific">Candidatus Abawacabacteria bacterium RBG_16_42_10</name>
    <dbReference type="NCBI Taxonomy" id="1817814"/>
    <lineage>
        <taxon>Bacteria</taxon>
        <taxon>Candidatus Abawacaibacteriota</taxon>
    </lineage>
</organism>
<dbReference type="Proteomes" id="UP000177614">
    <property type="component" value="Unassembled WGS sequence"/>
</dbReference>
<feature type="domain" description="DUF4346" evidence="4">
    <location>
        <begin position="397"/>
        <end position="478"/>
    </location>
</feature>
<accession>A0A1F4XL33</accession>
<dbReference type="Pfam" id="PF00303">
    <property type="entry name" value="Thymidylat_synt"/>
    <property type="match status" value="1"/>
</dbReference>
<dbReference type="Gene3D" id="3.30.572.10">
    <property type="entry name" value="Thymidylate synthase/dCMP hydroxymethylase domain"/>
    <property type="match status" value="1"/>
</dbReference>
<dbReference type="PANTHER" id="PTHR11548">
    <property type="entry name" value="THYMIDYLATE SYNTHASE 1"/>
    <property type="match status" value="1"/>
</dbReference>
<dbReference type="STRING" id="1817814.A2V81_02035"/>
<protein>
    <submittedName>
        <fullName evidence="5">Uncharacterized protein</fullName>
    </submittedName>
</protein>
<dbReference type="GO" id="GO:0005829">
    <property type="term" value="C:cytosol"/>
    <property type="evidence" value="ECO:0007669"/>
    <property type="project" value="TreeGrafter"/>
</dbReference>
<dbReference type="Pfam" id="PF04208">
    <property type="entry name" value="MtrA"/>
    <property type="match status" value="1"/>
</dbReference>
<name>A0A1F4XL33_9BACT</name>
<dbReference type="InterPro" id="IPR030688">
    <property type="entry name" value="MeTrfase_MtrA/MtxA"/>
</dbReference>
<evidence type="ECO:0000259" key="3">
    <source>
        <dbReference type="Pfam" id="PF00303"/>
    </source>
</evidence>
<evidence type="ECO:0000256" key="1">
    <source>
        <dbReference type="ARBA" id="ARBA00022603"/>
    </source>
</evidence>
<feature type="domain" description="Thymidylate synthase/dCMP hydroxymethylase" evidence="3">
    <location>
        <begin position="248"/>
        <end position="387"/>
    </location>
</feature>
<evidence type="ECO:0000259" key="4">
    <source>
        <dbReference type="Pfam" id="PF14251"/>
    </source>
</evidence>
<keyword evidence="2" id="KW-0808">Transferase</keyword>
<dbReference type="EMBL" id="MEWR01000008">
    <property type="protein sequence ID" value="OGC82294.1"/>
    <property type="molecule type" value="Genomic_DNA"/>
</dbReference>
<dbReference type="GO" id="GO:0032259">
    <property type="term" value="P:methylation"/>
    <property type="evidence" value="ECO:0007669"/>
    <property type="project" value="UniProtKB-KW"/>
</dbReference>
<dbReference type="InterPro" id="IPR045097">
    <property type="entry name" value="Thymidate_synth/dCMP_Mease"/>
</dbReference>
<dbReference type="AlphaFoldDB" id="A0A1F4XL33"/>
<dbReference type="InterPro" id="IPR025595">
    <property type="entry name" value="PterinBD-DUF4346"/>
</dbReference>